<keyword evidence="1" id="KW-0472">Membrane</keyword>
<feature type="transmembrane region" description="Helical" evidence="1">
    <location>
        <begin position="302"/>
        <end position="327"/>
    </location>
</feature>
<dbReference type="GO" id="GO:0005886">
    <property type="term" value="C:plasma membrane"/>
    <property type="evidence" value="ECO:0007669"/>
    <property type="project" value="TreeGrafter"/>
</dbReference>
<evidence type="ECO:0000256" key="1">
    <source>
        <dbReference type="SAM" id="Phobius"/>
    </source>
</evidence>
<dbReference type="PATRIC" id="fig|1354264.4.peg.2313"/>
<dbReference type="EMBL" id="LXEU01000046">
    <property type="protein sequence ID" value="OAT53006.1"/>
    <property type="molecule type" value="Genomic_DNA"/>
</dbReference>
<keyword evidence="3" id="KW-1185">Reference proteome</keyword>
<sequence>MRERYNAQEVIDMRAAFIPFPTLLAGFVAVLVGYASSAAIIWQAAAAAGASAQQISGWMTALGLAMGLSTLVLTLWRKVPILTAWSTPGAALLVGGLQGATLNDAVGIFIFANALIVICGLTGWFARLMKLIPHSLAAAMLAGILLRFGLQAFATLQGQLLLCGSMLVSWLLFKALAPRYAVVAALVVGIIVALLKGDVVTDASTLGFVAPQFIAPHFSLTQLISVGIPFFLVTMASQNAPGLATLQASGYRVPVSPLIVISGAFGLLLAPFGVYSVCIAAITAAICQSPDAHPDPQKRWLAAAAAGVFYLLAGVFGGSITALMAALPAVWIQMLAGLALLGTLGGSLFQALTSAYERDAAMVTFLVTASGITLAGIGSAFWGLAIGGASFALLSRQART</sequence>
<gene>
    <name evidence="2" type="ORF">M989_02227</name>
</gene>
<dbReference type="AlphaFoldDB" id="A0A1B7JYP8"/>
<feature type="transmembrane region" description="Helical" evidence="1">
    <location>
        <begin position="131"/>
        <end position="150"/>
    </location>
</feature>
<feature type="transmembrane region" description="Helical" evidence="1">
    <location>
        <begin position="217"/>
        <end position="237"/>
    </location>
</feature>
<feature type="transmembrane region" description="Helical" evidence="1">
    <location>
        <begin position="82"/>
        <end position="100"/>
    </location>
</feature>
<feature type="transmembrane region" description="Helical" evidence="1">
    <location>
        <begin position="55"/>
        <end position="75"/>
    </location>
</feature>
<dbReference type="Proteomes" id="UP000078386">
    <property type="component" value="Unassembled WGS sequence"/>
</dbReference>
<dbReference type="Pfam" id="PF03594">
    <property type="entry name" value="BenE"/>
    <property type="match status" value="1"/>
</dbReference>
<dbReference type="PANTHER" id="PTHR30199">
    <property type="entry name" value="MFS FAMILY TRANSPORTER, PREDICTED SUBSTRATE BENZOATE"/>
    <property type="match status" value="1"/>
</dbReference>
<feature type="transmembrane region" description="Helical" evidence="1">
    <location>
        <begin position="106"/>
        <end position="126"/>
    </location>
</feature>
<proteinExistence type="predicted"/>
<feature type="transmembrane region" description="Helical" evidence="1">
    <location>
        <begin position="258"/>
        <end position="282"/>
    </location>
</feature>
<dbReference type="GO" id="GO:0042925">
    <property type="term" value="F:benzoate transmembrane transporter activity"/>
    <property type="evidence" value="ECO:0007669"/>
    <property type="project" value="InterPro"/>
</dbReference>
<feature type="transmembrane region" description="Helical" evidence="1">
    <location>
        <begin position="334"/>
        <end position="352"/>
    </location>
</feature>
<keyword evidence="1" id="KW-1133">Transmembrane helix</keyword>
<organism evidence="2 3">
    <name type="scientific">Kluyvera georgiana ATCC 51603</name>
    <dbReference type="NCBI Taxonomy" id="1354264"/>
    <lineage>
        <taxon>Bacteria</taxon>
        <taxon>Pseudomonadati</taxon>
        <taxon>Pseudomonadota</taxon>
        <taxon>Gammaproteobacteria</taxon>
        <taxon>Enterobacterales</taxon>
        <taxon>Enterobacteriaceae</taxon>
        <taxon>Kluyvera</taxon>
    </lineage>
</organism>
<feature type="transmembrane region" description="Helical" evidence="1">
    <location>
        <begin position="372"/>
        <end position="394"/>
    </location>
</feature>
<dbReference type="PANTHER" id="PTHR30199:SF0">
    <property type="entry name" value="INNER MEMBRANE PROTEIN YDCO"/>
    <property type="match status" value="1"/>
</dbReference>
<name>A0A1B7JYP8_9ENTR</name>
<evidence type="ECO:0000313" key="2">
    <source>
        <dbReference type="EMBL" id="OAT53006.1"/>
    </source>
</evidence>
<dbReference type="NCBIfam" id="TIGR00843">
    <property type="entry name" value="benE"/>
    <property type="match status" value="1"/>
</dbReference>
<dbReference type="InterPro" id="IPR004711">
    <property type="entry name" value="Benzoate_Transporter"/>
</dbReference>
<reference evidence="2 3" key="1">
    <citation type="submission" date="2016-04" db="EMBL/GenBank/DDBJ databases">
        <title>ATOL: Assembling a taxonomically balanced genome-scale reconstruction of the evolutionary history of the Enterobacteriaceae.</title>
        <authorList>
            <person name="Plunkett G.III."/>
            <person name="Neeno-Eckwall E.C."/>
            <person name="Glasner J.D."/>
            <person name="Perna N.T."/>
        </authorList>
    </citation>
    <scope>NUCLEOTIDE SEQUENCE [LARGE SCALE GENOMIC DNA]</scope>
    <source>
        <strain evidence="2 3">ATCC 51603</strain>
    </source>
</reference>
<feature type="transmembrane region" description="Helical" evidence="1">
    <location>
        <begin position="180"/>
        <end position="197"/>
    </location>
</feature>
<evidence type="ECO:0000313" key="3">
    <source>
        <dbReference type="Proteomes" id="UP000078386"/>
    </source>
</evidence>
<feature type="transmembrane region" description="Helical" evidence="1">
    <location>
        <begin position="156"/>
        <end position="173"/>
    </location>
</feature>
<keyword evidence="1" id="KW-0812">Transmembrane</keyword>
<comment type="caution">
    <text evidence="2">The sequence shown here is derived from an EMBL/GenBank/DDBJ whole genome shotgun (WGS) entry which is preliminary data.</text>
</comment>
<protein>
    <submittedName>
        <fullName evidence="2">Benzoate transport protein</fullName>
    </submittedName>
</protein>
<feature type="transmembrane region" description="Helical" evidence="1">
    <location>
        <begin position="20"/>
        <end position="43"/>
    </location>
</feature>
<accession>A0A1B7JYP8</accession>